<reference evidence="16 17" key="1">
    <citation type="submission" date="2016-09" db="EMBL/GenBank/DDBJ databases">
        <title>Draft genome sequence of the soil isolate, Lysinibacillus fusiformis M5, a potential hypoxanthine producer.</title>
        <authorList>
            <person name="Gallegos-Monterrosa R."/>
            <person name="Maroti G."/>
            <person name="Balint B."/>
            <person name="Kovacs A.T."/>
        </authorList>
    </citation>
    <scope>NUCLEOTIDE SEQUENCE [LARGE SCALE GENOMIC DNA]</scope>
    <source>
        <strain evidence="16 17">M5</strain>
    </source>
</reference>
<feature type="transmembrane region" description="Helical" evidence="14">
    <location>
        <begin position="485"/>
        <end position="506"/>
    </location>
</feature>
<keyword evidence="10 14" id="KW-0472">Membrane</keyword>
<dbReference type="RefSeq" id="WP_069480221.1">
    <property type="nucleotide sequence ID" value="NZ_KV766182.1"/>
</dbReference>
<evidence type="ECO:0000256" key="10">
    <source>
        <dbReference type="ARBA" id="ARBA00023136"/>
    </source>
</evidence>
<feature type="transmembrane region" description="Helical" evidence="14">
    <location>
        <begin position="322"/>
        <end position="341"/>
    </location>
</feature>
<keyword evidence="5" id="KW-1003">Cell membrane</keyword>
<evidence type="ECO:0000256" key="2">
    <source>
        <dbReference type="ARBA" id="ARBA00008627"/>
    </source>
</evidence>
<feature type="transmembrane region" description="Helical" evidence="14">
    <location>
        <begin position="92"/>
        <end position="110"/>
    </location>
</feature>
<dbReference type="InterPro" id="IPR024320">
    <property type="entry name" value="LPG_synthase_C"/>
</dbReference>
<evidence type="ECO:0000256" key="7">
    <source>
        <dbReference type="ARBA" id="ARBA00022692"/>
    </source>
</evidence>
<feature type="transmembrane region" description="Helical" evidence="14">
    <location>
        <begin position="130"/>
        <end position="151"/>
    </location>
</feature>
<dbReference type="GO" id="GO:0046677">
    <property type="term" value="P:response to antibiotic"/>
    <property type="evidence" value="ECO:0007669"/>
    <property type="project" value="UniProtKB-KW"/>
</dbReference>
<proteinExistence type="inferred from homology"/>
<evidence type="ECO:0000256" key="5">
    <source>
        <dbReference type="ARBA" id="ARBA00022475"/>
    </source>
</evidence>
<dbReference type="Proteomes" id="UP000094784">
    <property type="component" value="Unassembled WGS sequence"/>
</dbReference>
<evidence type="ECO:0000259" key="15">
    <source>
        <dbReference type="Pfam" id="PF09924"/>
    </source>
</evidence>
<dbReference type="GO" id="GO:0006629">
    <property type="term" value="P:lipid metabolic process"/>
    <property type="evidence" value="ECO:0007669"/>
    <property type="project" value="UniProtKB-KW"/>
</dbReference>
<accession>A0A1E4R3N4</accession>
<evidence type="ECO:0000256" key="6">
    <source>
        <dbReference type="ARBA" id="ARBA00022679"/>
    </source>
</evidence>
<dbReference type="InterPro" id="IPR016181">
    <property type="entry name" value="Acyl_CoA_acyltransferase"/>
</dbReference>
<feature type="transmembrane region" description="Helical" evidence="14">
    <location>
        <begin position="436"/>
        <end position="461"/>
    </location>
</feature>
<dbReference type="InterPro" id="IPR022791">
    <property type="entry name" value="L-PG_synthase/AglD"/>
</dbReference>
<comment type="similarity">
    <text evidence="2 14">Belongs to the LPG synthase family.</text>
</comment>
<evidence type="ECO:0000256" key="8">
    <source>
        <dbReference type="ARBA" id="ARBA00022989"/>
    </source>
</evidence>
<feature type="transmembrane region" description="Helical" evidence="14">
    <location>
        <begin position="272"/>
        <end position="296"/>
    </location>
</feature>
<protein>
    <recommendedName>
        <fullName evidence="4 14">Phosphatidylglycerol lysyltransferase</fullName>
        <ecNumber evidence="3 14">2.3.2.3</ecNumber>
    </recommendedName>
    <alternativeName>
        <fullName evidence="12 14">Lysylphosphatidylglycerol synthase</fullName>
    </alternativeName>
</protein>
<dbReference type="EC" id="2.3.2.3" evidence="3 14"/>
<evidence type="ECO:0000256" key="11">
    <source>
        <dbReference type="ARBA" id="ARBA00023251"/>
    </source>
</evidence>
<evidence type="ECO:0000256" key="9">
    <source>
        <dbReference type="ARBA" id="ARBA00023098"/>
    </source>
</evidence>
<dbReference type="PANTHER" id="PTHR34697:SF2">
    <property type="entry name" value="PHOSPHATIDYLGLYCEROL LYSYLTRANSFERASE"/>
    <property type="match status" value="1"/>
</dbReference>
<dbReference type="SUPFAM" id="SSF55729">
    <property type="entry name" value="Acyl-CoA N-acyltransferases (Nat)"/>
    <property type="match status" value="1"/>
</dbReference>
<evidence type="ECO:0000256" key="12">
    <source>
        <dbReference type="ARBA" id="ARBA00031899"/>
    </source>
</evidence>
<feature type="transmembrane region" description="Helical" evidence="14">
    <location>
        <begin position="163"/>
        <end position="184"/>
    </location>
</feature>
<evidence type="ECO:0000256" key="3">
    <source>
        <dbReference type="ARBA" id="ARBA00012014"/>
    </source>
</evidence>
<dbReference type="AlphaFoldDB" id="A0A1E4R3N4"/>
<evidence type="ECO:0000256" key="4">
    <source>
        <dbReference type="ARBA" id="ARBA00021546"/>
    </source>
</evidence>
<sequence>MFNVRKEALLKFLKILFPVILLSIAIYEIQQTVSGIDVHLLQKEVNELQLWELLLIFLITFVAITPMIFYDVILVNILGININKRNLLNHSFIVNTFSNLIGFGGLVGIFLRDYFYSKYKEDKEGMIKSIASVTLFYLTGISLLTWVMYIFFWDFPLLKEERWLSIAVIIVSLYVLAFWATYLIRYKKESSLKPKISLQLMITSVAEWLAVFFVIWALTLILKIPIELSALIPIFLIASSAGIVSMIPGGVGSFDLVFLWGTQSIGIADEKVLFLLILYRVGYFVLPFLVSALLFIKEYWMRWNESWDDLPTIIFQKLSHTLLTILVFIAGIILLLSAALPGVLSRLKIAQEFLSSPIMNVSHQLTVAAGFILLGLCRGIKYKVKRAYQLAIVVLSSSALFSIFKGFDYEEAIFLVIVAVLLMVSKKQFYRESYVLTWGIIIIDLAVVTIITAMYVVIGYVNLPSAKIHFPSALQDYMITDYQDLFNSAIIGILIAIVIFYIGYFIRTPKKMVKLLSKEQEEAIKDHLKSYEGTEYSHLIFLHDKFVHWNEKGTVLFSYQIYADKIIVLGDPVGNESDFLSAIQEFLELADRHGYTPVFYEINNKIFSALHEYGYSFFKLGEEAFVDLEKFTFTGKEMKGSRAIRNKFERENYKVEIMSPPYSKEVMKELKEVSTKWLQGRAEKGFSLGFFDEHYLSTSNIAVLRGTQGTFGFASIMPMYDQGERISVDLMRFKPGSPSGTMDFIFLSLFEWAKSEGYRVFNMGMSPLSNVGQSRYSFLSEKIAAQIFLHGQHFYHFKGLKNFKLKYADIWVPKYVAYRKKSSLPFTMAQITLLIGQKRKK</sequence>
<dbReference type="Pfam" id="PF09924">
    <property type="entry name" value="LPG_synthase_C"/>
    <property type="match status" value="1"/>
</dbReference>
<keyword evidence="8 14" id="KW-1133">Transmembrane helix</keyword>
<dbReference type="GO" id="GO:0050071">
    <property type="term" value="F:phosphatidylglycerol lysyltransferase activity"/>
    <property type="evidence" value="ECO:0007669"/>
    <property type="project" value="UniProtKB-EC"/>
</dbReference>
<comment type="function">
    <text evidence="14">Catalyzes the transfer of a lysyl group from L-lysyl-tRNA(Lys) to membrane-bound phosphatidylglycerol (PG), which produces lysylphosphatidylglycerol (LPG), a major component of the bacterial membrane with a positive net charge. LPG synthesis contributes to bacterial virulence as it is involved in the resistance mechanism against cationic antimicrobial peptides (CAMP) produces by the host's immune system (defensins, cathelicidins) and by the competing microorganisms.</text>
</comment>
<dbReference type="Pfam" id="PF03706">
    <property type="entry name" value="LPG_synthase_TM"/>
    <property type="match status" value="1"/>
</dbReference>
<feature type="transmembrane region" description="Helical" evidence="14">
    <location>
        <begin position="12"/>
        <end position="30"/>
    </location>
</feature>
<feature type="transmembrane region" description="Helical" evidence="14">
    <location>
        <begin position="412"/>
        <end position="429"/>
    </location>
</feature>
<comment type="catalytic activity">
    <reaction evidence="13 14">
        <text>L-lysyl-tRNA(Lys) + a 1,2-diacyl-sn-glycero-3-phospho-(1'-sn-glycerol) = a 1,2-diacyl-sn-glycero-3-phospho-1'-(3'-O-L-lysyl)-sn-glycerol + tRNA(Lys)</text>
        <dbReference type="Rhea" id="RHEA:10668"/>
        <dbReference type="Rhea" id="RHEA-COMP:9696"/>
        <dbReference type="Rhea" id="RHEA-COMP:9697"/>
        <dbReference type="ChEBI" id="CHEBI:64716"/>
        <dbReference type="ChEBI" id="CHEBI:75792"/>
        <dbReference type="ChEBI" id="CHEBI:78442"/>
        <dbReference type="ChEBI" id="CHEBI:78529"/>
        <dbReference type="EC" id="2.3.2.3"/>
    </reaction>
</comment>
<name>A0A1E4R3N4_9BACI</name>
<organism evidence="16 17">
    <name type="scientific">Lysinibacillus fusiformis</name>
    <dbReference type="NCBI Taxonomy" id="28031"/>
    <lineage>
        <taxon>Bacteria</taxon>
        <taxon>Bacillati</taxon>
        <taxon>Bacillota</taxon>
        <taxon>Bacilli</taxon>
        <taxon>Bacillales</taxon>
        <taxon>Bacillaceae</taxon>
        <taxon>Lysinibacillus</taxon>
    </lineage>
</organism>
<keyword evidence="7 14" id="KW-0812">Transmembrane</keyword>
<evidence type="ECO:0000313" key="17">
    <source>
        <dbReference type="Proteomes" id="UP000094784"/>
    </source>
</evidence>
<evidence type="ECO:0000256" key="13">
    <source>
        <dbReference type="ARBA" id="ARBA00047540"/>
    </source>
</evidence>
<evidence type="ECO:0000256" key="14">
    <source>
        <dbReference type="RuleBase" id="RU363042"/>
    </source>
</evidence>
<dbReference type="GO" id="GO:0055091">
    <property type="term" value="P:phospholipid homeostasis"/>
    <property type="evidence" value="ECO:0007669"/>
    <property type="project" value="TreeGrafter"/>
</dbReference>
<dbReference type="PANTHER" id="PTHR34697">
    <property type="entry name" value="PHOSPHATIDYLGLYCEROL LYSYLTRANSFERASE"/>
    <property type="match status" value="1"/>
</dbReference>
<keyword evidence="6 14" id="KW-0808">Transferase</keyword>
<evidence type="ECO:0000256" key="1">
    <source>
        <dbReference type="ARBA" id="ARBA00004651"/>
    </source>
</evidence>
<comment type="caution">
    <text evidence="16">The sequence shown here is derived from an EMBL/GenBank/DDBJ whole genome shotgun (WGS) entry which is preliminary data.</text>
</comment>
<feature type="domain" description="Phosphatidylglycerol lysyltransferase C-terminal" evidence="15">
    <location>
        <begin position="528"/>
        <end position="818"/>
    </location>
</feature>
<feature type="transmembrane region" description="Helical" evidence="14">
    <location>
        <begin position="361"/>
        <end position="380"/>
    </location>
</feature>
<feature type="transmembrane region" description="Helical" evidence="14">
    <location>
        <begin position="196"/>
        <end position="222"/>
    </location>
</feature>
<dbReference type="NCBIfam" id="NF033480">
    <property type="entry name" value="bifunc_MprF"/>
    <property type="match status" value="1"/>
</dbReference>
<dbReference type="GO" id="GO:0005886">
    <property type="term" value="C:plasma membrane"/>
    <property type="evidence" value="ECO:0007669"/>
    <property type="project" value="UniProtKB-SubCell"/>
</dbReference>
<dbReference type="InterPro" id="IPR051211">
    <property type="entry name" value="PG_lysyltransferase"/>
</dbReference>
<keyword evidence="9 14" id="KW-0443">Lipid metabolism</keyword>
<feature type="transmembrane region" description="Helical" evidence="14">
    <location>
        <begin position="234"/>
        <end position="260"/>
    </location>
</feature>
<evidence type="ECO:0000313" key="16">
    <source>
        <dbReference type="EMBL" id="ODV55028.1"/>
    </source>
</evidence>
<feature type="transmembrane region" description="Helical" evidence="14">
    <location>
        <begin position="50"/>
        <end position="80"/>
    </location>
</feature>
<keyword evidence="11 14" id="KW-0046">Antibiotic resistance</keyword>
<gene>
    <name evidence="14" type="primary">mprF</name>
    <name evidence="16" type="ORF">BG258_03540</name>
</gene>
<dbReference type="OrthoDB" id="145485at2"/>
<dbReference type="EMBL" id="MECQ01000001">
    <property type="protein sequence ID" value="ODV55028.1"/>
    <property type="molecule type" value="Genomic_DNA"/>
</dbReference>
<comment type="subcellular location">
    <subcellularLocation>
        <location evidence="1 14">Cell membrane</location>
        <topology evidence="1 14">Multi-pass membrane protein</topology>
    </subcellularLocation>
</comment>